<organism evidence="3 4">
    <name type="scientific">Enterococcus caccae ATCC BAA-1240</name>
    <dbReference type="NCBI Taxonomy" id="1158612"/>
    <lineage>
        <taxon>Bacteria</taxon>
        <taxon>Bacillati</taxon>
        <taxon>Bacillota</taxon>
        <taxon>Bacilli</taxon>
        <taxon>Lactobacillales</taxon>
        <taxon>Enterococcaceae</taxon>
        <taxon>Enterococcus</taxon>
    </lineage>
</organism>
<feature type="transmembrane region" description="Helical" evidence="1">
    <location>
        <begin position="6"/>
        <end position="24"/>
    </location>
</feature>
<feature type="domain" description="Thioredoxin" evidence="2">
    <location>
        <begin position="20"/>
        <end position="163"/>
    </location>
</feature>
<dbReference type="PROSITE" id="PS51257">
    <property type="entry name" value="PROKAR_LIPOPROTEIN"/>
    <property type="match status" value="1"/>
</dbReference>
<dbReference type="InterPro" id="IPR013766">
    <property type="entry name" value="Thioredoxin_domain"/>
</dbReference>
<dbReference type="InterPro" id="IPR046698">
    <property type="entry name" value="PedC-like"/>
</dbReference>
<dbReference type="InterPro" id="IPR036249">
    <property type="entry name" value="Thioredoxin-like_sf"/>
</dbReference>
<dbReference type="CDD" id="cd02947">
    <property type="entry name" value="TRX_family"/>
    <property type="match status" value="1"/>
</dbReference>
<protein>
    <recommendedName>
        <fullName evidence="2">Thioredoxin domain-containing protein</fullName>
    </recommendedName>
</protein>
<keyword evidence="1" id="KW-0472">Membrane</keyword>
<evidence type="ECO:0000313" key="4">
    <source>
        <dbReference type="Proteomes" id="UP000013840"/>
    </source>
</evidence>
<evidence type="ECO:0000313" key="3">
    <source>
        <dbReference type="EMBL" id="EOL44568.1"/>
    </source>
</evidence>
<dbReference type="SUPFAM" id="SSF52833">
    <property type="entry name" value="Thioredoxin-like"/>
    <property type="match status" value="1"/>
</dbReference>
<comment type="caution">
    <text evidence="3">The sequence shown here is derived from an EMBL/GenBank/DDBJ whole genome shotgun (WGS) entry which is preliminary data.</text>
</comment>
<dbReference type="EMBL" id="AJAU01000019">
    <property type="protein sequence ID" value="EOL44568.1"/>
    <property type="molecule type" value="Genomic_DNA"/>
</dbReference>
<accession>R3TTS6</accession>
<reference evidence="3 4" key="1">
    <citation type="submission" date="2013-02" db="EMBL/GenBank/DDBJ databases">
        <title>The Genome Sequence of Enterococcus caccae BAA-1240.</title>
        <authorList>
            <consortium name="The Broad Institute Genome Sequencing Platform"/>
            <consortium name="The Broad Institute Genome Sequencing Center for Infectious Disease"/>
            <person name="Earl A.M."/>
            <person name="Gilmore M.S."/>
            <person name="Lebreton F."/>
            <person name="Walker B."/>
            <person name="Young S.K."/>
            <person name="Zeng Q."/>
            <person name="Gargeya S."/>
            <person name="Fitzgerald M."/>
            <person name="Haas B."/>
            <person name="Abouelleil A."/>
            <person name="Alvarado L."/>
            <person name="Arachchi H.M."/>
            <person name="Berlin A.M."/>
            <person name="Chapman S.B."/>
            <person name="Dewar J."/>
            <person name="Goldberg J."/>
            <person name="Griggs A."/>
            <person name="Gujja S."/>
            <person name="Hansen M."/>
            <person name="Howarth C."/>
            <person name="Imamovic A."/>
            <person name="Larimer J."/>
            <person name="McCowan C."/>
            <person name="Murphy C."/>
            <person name="Neiman D."/>
            <person name="Pearson M."/>
            <person name="Priest M."/>
            <person name="Roberts A."/>
            <person name="Saif S."/>
            <person name="Shea T."/>
            <person name="Sisk P."/>
            <person name="Sykes S."/>
            <person name="Wortman J."/>
            <person name="Nusbaum C."/>
            <person name="Birren B."/>
        </authorList>
    </citation>
    <scope>NUCLEOTIDE SEQUENCE [LARGE SCALE GENOMIC DNA]</scope>
    <source>
        <strain evidence="3 4">ATCC BAA-1240</strain>
    </source>
</reference>
<evidence type="ECO:0000256" key="1">
    <source>
        <dbReference type="SAM" id="Phobius"/>
    </source>
</evidence>
<name>R3TTS6_9ENTE</name>
<dbReference type="Pfam" id="PF20207">
    <property type="entry name" value="DUF6568"/>
    <property type="match status" value="1"/>
</dbReference>
<keyword evidence="1" id="KW-1133">Transmembrane helix</keyword>
<sequence length="170" mass="20254">MKKYWYVITSVIAVLGCFLYQFGIRAELATQKEKLIAEQKKYPEIYDVLNSMTIENFENEVSEKKELIVYVGRPTCQDCTEFEPKLIEMLKKYELQDKVEYLNVAQIRKDERDWENFKAKYHVEYTPAIVNFKEGKLVTMVNWTPEKGTEMEQFDNYLNNLKKQLLVSHI</sequence>
<dbReference type="eggNOG" id="COG0526">
    <property type="taxonomic scope" value="Bacteria"/>
</dbReference>
<dbReference type="Proteomes" id="UP000013840">
    <property type="component" value="Unassembled WGS sequence"/>
</dbReference>
<dbReference type="STRING" id="317735.RU98_GL000820"/>
<proteinExistence type="predicted"/>
<gene>
    <name evidence="3" type="ORF">UC7_02111</name>
</gene>
<dbReference type="RefSeq" id="WP_010772218.1">
    <property type="nucleotide sequence ID" value="NZ_KB946334.1"/>
</dbReference>
<evidence type="ECO:0000259" key="2">
    <source>
        <dbReference type="PROSITE" id="PS51352"/>
    </source>
</evidence>
<keyword evidence="4" id="KW-1185">Reference proteome</keyword>
<keyword evidence="1" id="KW-0812">Transmembrane</keyword>
<dbReference type="OrthoDB" id="9792987at2"/>
<dbReference type="PROSITE" id="PS51352">
    <property type="entry name" value="THIOREDOXIN_2"/>
    <property type="match status" value="1"/>
</dbReference>
<dbReference type="Gene3D" id="3.40.30.10">
    <property type="entry name" value="Glutaredoxin"/>
    <property type="match status" value="1"/>
</dbReference>
<dbReference type="PATRIC" id="fig|1158612.3.peg.2088"/>
<dbReference type="AlphaFoldDB" id="R3TTS6"/>